<dbReference type="Proteomes" id="UP000364291">
    <property type="component" value="Unassembled WGS sequence"/>
</dbReference>
<sequence length="474" mass="50801">MDINACSPGGIAAGSFSTVRPERNAAVPEPVPLAAFGPVTGHDGSGASLPPAGPYDFSEAQPMHEAEPPGASRETVRMSLGQRADAAQFVVRACPSTWRATQAWFASRLWGALGLATPTTLLVRGCSLAFDGTHAPERVYLATTDLPAYRPLGQWLEGDAAWRVIDGARGGADDACRQARADVDEIGRQMAQRATLAAQRPTNAHAHAVAVEARNDRRAVLCRALPDVYQCALERHYIAALWLDNRDLCDAFMGNIGVWRDKDDLPYIMTVDFSACFGAAVPGEWDGGGEGGHDGERSRHRQGLASHGALHRAGRSGQSDTGTFGALIPEGALTDSTRFRHGKYCTPFARRLGAMTLTADARTMLDEMKDPTGVRALAAEMAYRLGRIGASDILPWAASASLIARAVPACNGGTDDERVDDPDTLVHRILSRRDCLATLLGGTWAAQAWERLYPMRAAAIKARQSPFLTPEHTP</sequence>
<name>A0A5E5P6X3_9BURK</name>
<dbReference type="RefSeq" id="WP_094068290.1">
    <property type="nucleotide sequence ID" value="NZ_CABPSX010000005.1"/>
</dbReference>
<dbReference type="AlphaFoldDB" id="A0A5E5P6X3"/>
<feature type="region of interest" description="Disordered" evidence="1">
    <location>
        <begin position="36"/>
        <end position="75"/>
    </location>
</feature>
<feature type="region of interest" description="Disordered" evidence="1">
    <location>
        <begin position="287"/>
        <end position="321"/>
    </location>
</feature>
<evidence type="ECO:0000313" key="2">
    <source>
        <dbReference type="EMBL" id="VVG71953.1"/>
    </source>
</evidence>
<reference evidence="2 3" key="1">
    <citation type="submission" date="2019-08" db="EMBL/GenBank/DDBJ databases">
        <authorList>
            <person name="Peeters C."/>
        </authorList>
    </citation>
    <scope>NUCLEOTIDE SEQUENCE [LARGE SCALE GENOMIC DNA]</scope>
    <source>
        <strain evidence="2 3">LMG 18089</strain>
    </source>
</reference>
<accession>A0A5E5P6X3</accession>
<dbReference type="EMBL" id="CABPSX010000005">
    <property type="protein sequence ID" value="VVG71953.1"/>
    <property type="molecule type" value="Genomic_DNA"/>
</dbReference>
<gene>
    <name evidence="2" type="ORF">PAP18089_02943</name>
</gene>
<evidence type="ECO:0000313" key="3">
    <source>
        <dbReference type="Proteomes" id="UP000364291"/>
    </source>
</evidence>
<proteinExistence type="predicted"/>
<evidence type="ECO:0000256" key="1">
    <source>
        <dbReference type="SAM" id="MobiDB-lite"/>
    </source>
</evidence>
<dbReference type="OrthoDB" id="8934796at2"/>
<organism evidence="2 3">
    <name type="scientific">Pandoraea apista</name>
    <dbReference type="NCBI Taxonomy" id="93218"/>
    <lineage>
        <taxon>Bacteria</taxon>
        <taxon>Pseudomonadati</taxon>
        <taxon>Pseudomonadota</taxon>
        <taxon>Betaproteobacteria</taxon>
        <taxon>Burkholderiales</taxon>
        <taxon>Burkholderiaceae</taxon>
        <taxon>Pandoraea</taxon>
    </lineage>
</organism>
<protein>
    <submittedName>
        <fullName evidence="2">Uncharacterized protein</fullName>
    </submittedName>
</protein>